<reference evidence="3 4" key="1">
    <citation type="submission" date="2016-05" db="EMBL/GenBank/DDBJ databases">
        <authorList>
            <person name="Wang S."/>
            <person name="Zhu B."/>
        </authorList>
    </citation>
    <scope>NUCLEOTIDE SEQUENCE [LARGE SCALE GENOMIC DNA]</scope>
    <source>
        <strain evidence="3 4">CRS05-R5</strain>
    </source>
</reference>
<proteinExistence type="predicted"/>
<keyword evidence="1" id="KW-0233">DNA recombination</keyword>
<feature type="domain" description="Tyr recombinase" evidence="2">
    <location>
        <begin position="213"/>
        <end position="427"/>
    </location>
</feature>
<dbReference type="Gene3D" id="1.10.443.10">
    <property type="entry name" value="Intergrase catalytic core"/>
    <property type="match status" value="1"/>
</dbReference>
<evidence type="ECO:0000313" key="3">
    <source>
        <dbReference type="EMBL" id="ANH99217.1"/>
    </source>
</evidence>
<dbReference type="GO" id="GO:0006310">
    <property type="term" value="P:DNA recombination"/>
    <property type="evidence" value="ECO:0007669"/>
    <property type="project" value="UniProtKB-KW"/>
</dbReference>
<dbReference type="AlphaFoldDB" id="A0AAC9FY84"/>
<dbReference type="InterPro" id="IPR011010">
    <property type="entry name" value="DNA_brk_join_enz"/>
</dbReference>
<evidence type="ECO:0000313" key="4">
    <source>
        <dbReference type="Proteomes" id="UP000078142"/>
    </source>
</evidence>
<dbReference type="GeneID" id="93490281"/>
<dbReference type="EMBL" id="CP015852">
    <property type="protein sequence ID" value="ANH99217.1"/>
    <property type="molecule type" value="Genomic_DNA"/>
</dbReference>
<gene>
    <name evidence="3" type="ORF">A8L59_17975</name>
</gene>
<protein>
    <recommendedName>
        <fullName evidence="2">Tyr recombinase domain-containing protein</fullName>
    </recommendedName>
</protein>
<dbReference type="RefSeq" id="WP_064588524.1">
    <property type="nucleotide sequence ID" value="NZ_CP015852.1"/>
</dbReference>
<evidence type="ECO:0000256" key="1">
    <source>
        <dbReference type="ARBA" id="ARBA00023172"/>
    </source>
</evidence>
<dbReference type="PROSITE" id="PS51898">
    <property type="entry name" value="TYR_RECOMBINASE"/>
    <property type="match status" value="1"/>
</dbReference>
<dbReference type="GO" id="GO:0003677">
    <property type="term" value="F:DNA binding"/>
    <property type="evidence" value="ECO:0007669"/>
    <property type="project" value="InterPro"/>
</dbReference>
<sequence length="482" mass="55251">MAEFQLYTSGMTFDMPWSVRRPKYDGQPTVSKRTLSNQVYMYWPNGVPCTPINLWLQLITLQSTGESAVTFAIHMTHFIRYCFDQSTQLLEIDDKFLCDFAKALEQEKKLKYAALSDKRNPNHIGYTIRRVLDFLIWYQMNLRLSAQPKLIGVLGTGAQVTIEWKTGSRGQPVLHHPAIPTKRPPVGDKKPMPDDFIGKLLESIDALRIQSPDEPSSQANRKKQDLIAKSLYLYGRRMITVKLTKLTGLRPDELNSIPLHLNLNPVEKRLLFIPTLKTRESSPPIREFPLSLEDAIDVSTYLQDRESFLQHFNREAMSTGAFLLGQNGAPIETRSLARDFRRICEHAGLRNVQVCLSMFRHRFITTQIAYEIRLELGRALAQKDLWLEAVQRRILGKVAKLTGHRDPMSLKHYFNEAYAQAVSRSQDTTPTQKSKLVAKMEGSIERLSRHPEINHNPELLREIAMMEKHLRDLKASGSDGKD</sequence>
<evidence type="ECO:0000259" key="2">
    <source>
        <dbReference type="PROSITE" id="PS51898"/>
    </source>
</evidence>
<dbReference type="Proteomes" id="UP000078142">
    <property type="component" value="Chromosome"/>
</dbReference>
<organism evidence="3 4">
    <name type="scientific">Pseudomonas koreensis</name>
    <dbReference type="NCBI Taxonomy" id="198620"/>
    <lineage>
        <taxon>Bacteria</taxon>
        <taxon>Pseudomonadati</taxon>
        <taxon>Pseudomonadota</taxon>
        <taxon>Gammaproteobacteria</taxon>
        <taxon>Pseudomonadales</taxon>
        <taxon>Pseudomonadaceae</taxon>
        <taxon>Pseudomonas</taxon>
    </lineage>
</organism>
<dbReference type="InterPro" id="IPR013762">
    <property type="entry name" value="Integrase-like_cat_sf"/>
</dbReference>
<dbReference type="InterPro" id="IPR002104">
    <property type="entry name" value="Integrase_catalytic"/>
</dbReference>
<dbReference type="GO" id="GO:0015074">
    <property type="term" value="P:DNA integration"/>
    <property type="evidence" value="ECO:0007669"/>
    <property type="project" value="InterPro"/>
</dbReference>
<dbReference type="SUPFAM" id="SSF56349">
    <property type="entry name" value="DNA breaking-rejoining enzymes"/>
    <property type="match status" value="1"/>
</dbReference>
<name>A0AAC9FY84_9PSED</name>
<accession>A0AAC9FY84</accession>